<dbReference type="InterPro" id="IPR051214">
    <property type="entry name" value="GH32_Enzymes"/>
</dbReference>
<evidence type="ECO:0000259" key="8">
    <source>
        <dbReference type="Pfam" id="PF08244"/>
    </source>
</evidence>
<organism evidence="9 10">
    <name type="scientific">Streptomyces polychromogenes</name>
    <dbReference type="NCBI Taxonomy" id="67342"/>
    <lineage>
        <taxon>Bacteria</taxon>
        <taxon>Bacillati</taxon>
        <taxon>Actinomycetota</taxon>
        <taxon>Actinomycetes</taxon>
        <taxon>Kitasatosporales</taxon>
        <taxon>Streptomycetaceae</taxon>
        <taxon>Streptomyces</taxon>
    </lineage>
</organism>
<dbReference type="PANTHER" id="PTHR43101:SF1">
    <property type="entry name" value="BETA-FRUCTOSIDASE"/>
    <property type="match status" value="1"/>
</dbReference>
<dbReference type="InterPro" id="IPR018053">
    <property type="entry name" value="Glyco_hydro_32_AS"/>
</dbReference>
<keyword evidence="10" id="KW-1185">Reference proteome</keyword>
<name>A0ABN0W587_9ACTN</name>
<dbReference type="InterPro" id="IPR023296">
    <property type="entry name" value="Glyco_hydro_beta-prop_sf"/>
</dbReference>
<dbReference type="InterPro" id="IPR013148">
    <property type="entry name" value="Glyco_hydro_32_N"/>
</dbReference>
<dbReference type="InterPro" id="IPR013189">
    <property type="entry name" value="Glyco_hydro_32_C"/>
</dbReference>
<reference evidence="9 10" key="1">
    <citation type="journal article" date="2019" name="Int. J. Syst. Evol. Microbiol.">
        <title>The Global Catalogue of Microorganisms (GCM) 10K type strain sequencing project: providing services to taxonomists for standard genome sequencing and annotation.</title>
        <authorList>
            <consortium name="The Broad Institute Genomics Platform"/>
            <consortium name="The Broad Institute Genome Sequencing Center for Infectious Disease"/>
            <person name="Wu L."/>
            <person name="Ma J."/>
        </authorList>
    </citation>
    <scope>NUCLEOTIDE SEQUENCE [LARGE SCALE GENOMIC DNA]</scope>
    <source>
        <strain evidence="9 10">JCM 4505</strain>
    </source>
</reference>
<feature type="region of interest" description="Disordered" evidence="6">
    <location>
        <begin position="492"/>
        <end position="511"/>
    </location>
</feature>
<dbReference type="EMBL" id="BAAABV010000038">
    <property type="protein sequence ID" value="GAA0325543.1"/>
    <property type="molecule type" value="Genomic_DNA"/>
</dbReference>
<gene>
    <name evidence="9" type="ORF">GCM10010302_75850</name>
</gene>
<sequence length="511" mass="55574">MLCLPHIPKGPRVPTAPCDPYRPVAHLRPPRNWINDPNGLVFHDGHYHVFYQYNPSGATHANMHWGHFRSPDLLTWEPLPIALSPAPGGVDADGCFSGNAVSDRDRLVAFYSANRWDRSPQHQPVTAAISRDGGRTFAPRGDLVIPGWPEDCTMYRDPYVWLDGERWRMLVGAALADGRGAALLYESADLETWTYLGPFEARPQEPVGITGLHTGEGWECPQYLPPQPGQPGVLIFSAWNSHDGDRCVTALIGEEHGNVFEAGTPVLVDHGPDCYAPALLRAPDGRWLLWGWSAEAREESWAVAGGWAGALTLPREISIGAEGTLSQRPAAELHSLRGEQALHAQGVSHGPQPVELGSVGHAFDLTAQLETTGAASLRLLTNPDASEYLEIRLDATAGELVVDRDHASLGGRARGGSYRMPCPTGQSVELRLVVDHSIAEVFLTTTGQVLTLRFYPTGEGPWRLEARTAPDTHLGYTVEAWQLLPLTVKEPSADTDLPHGQVPLTESSPAP</sequence>
<dbReference type="EC" id="3.2.1.26" evidence="2"/>
<comment type="similarity">
    <text evidence="1 5">Belongs to the glycosyl hydrolase 32 family.</text>
</comment>
<evidence type="ECO:0000313" key="10">
    <source>
        <dbReference type="Proteomes" id="UP001501867"/>
    </source>
</evidence>
<dbReference type="PROSITE" id="PS00609">
    <property type="entry name" value="GLYCOSYL_HYDROL_F32"/>
    <property type="match status" value="1"/>
</dbReference>
<evidence type="ECO:0000256" key="6">
    <source>
        <dbReference type="SAM" id="MobiDB-lite"/>
    </source>
</evidence>
<keyword evidence="3 5" id="KW-0378">Hydrolase</keyword>
<evidence type="ECO:0000256" key="5">
    <source>
        <dbReference type="RuleBase" id="RU362110"/>
    </source>
</evidence>
<proteinExistence type="inferred from homology"/>
<dbReference type="GO" id="GO:0016787">
    <property type="term" value="F:hydrolase activity"/>
    <property type="evidence" value="ECO:0007669"/>
    <property type="project" value="UniProtKB-KW"/>
</dbReference>
<dbReference type="Gene3D" id="2.60.120.560">
    <property type="entry name" value="Exo-inulinase, domain 1"/>
    <property type="match status" value="1"/>
</dbReference>
<dbReference type="SUPFAM" id="SSF75005">
    <property type="entry name" value="Arabinanase/levansucrase/invertase"/>
    <property type="match status" value="1"/>
</dbReference>
<keyword evidence="4 5" id="KW-0326">Glycosidase</keyword>
<evidence type="ECO:0000256" key="4">
    <source>
        <dbReference type="ARBA" id="ARBA00023295"/>
    </source>
</evidence>
<evidence type="ECO:0000313" key="9">
    <source>
        <dbReference type="EMBL" id="GAA0325543.1"/>
    </source>
</evidence>
<evidence type="ECO:0000256" key="1">
    <source>
        <dbReference type="ARBA" id="ARBA00009902"/>
    </source>
</evidence>
<dbReference type="SMART" id="SM00640">
    <property type="entry name" value="Glyco_32"/>
    <property type="match status" value="1"/>
</dbReference>
<evidence type="ECO:0000256" key="2">
    <source>
        <dbReference type="ARBA" id="ARBA00012758"/>
    </source>
</evidence>
<dbReference type="PANTHER" id="PTHR43101">
    <property type="entry name" value="BETA-FRUCTOSIDASE"/>
    <property type="match status" value="1"/>
</dbReference>
<dbReference type="CDD" id="cd08996">
    <property type="entry name" value="GH32_FFase"/>
    <property type="match status" value="1"/>
</dbReference>
<dbReference type="SUPFAM" id="SSF49899">
    <property type="entry name" value="Concanavalin A-like lectins/glucanases"/>
    <property type="match status" value="1"/>
</dbReference>
<dbReference type="Pfam" id="PF00251">
    <property type="entry name" value="Glyco_hydro_32N"/>
    <property type="match status" value="1"/>
</dbReference>
<dbReference type="Pfam" id="PF08244">
    <property type="entry name" value="Glyco_hydro_32C"/>
    <property type="match status" value="1"/>
</dbReference>
<evidence type="ECO:0000256" key="3">
    <source>
        <dbReference type="ARBA" id="ARBA00022801"/>
    </source>
</evidence>
<evidence type="ECO:0000259" key="7">
    <source>
        <dbReference type="Pfam" id="PF00251"/>
    </source>
</evidence>
<dbReference type="InterPro" id="IPR001362">
    <property type="entry name" value="Glyco_hydro_32"/>
</dbReference>
<dbReference type="Gene3D" id="2.115.10.20">
    <property type="entry name" value="Glycosyl hydrolase domain, family 43"/>
    <property type="match status" value="1"/>
</dbReference>
<protein>
    <recommendedName>
        <fullName evidence="2">beta-fructofuranosidase</fullName>
        <ecNumber evidence="2">3.2.1.26</ecNumber>
    </recommendedName>
</protein>
<comment type="caution">
    <text evidence="9">The sequence shown here is derived from an EMBL/GenBank/DDBJ whole genome shotgun (WGS) entry which is preliminary data.</text>
</comment>
<dbReference type="Proteomes" id="UP001501867">
    <property type="component" value="Unassembled WGS sequence"/>
</dbReference>
<feature type="domain" description="Glycosyl hydrolase family 32 C-terminal" evidence="8">
    <location>
        <begin position="332"/>
        <end position="459"/>
    </location>
</feature>
<feature type="domain" description="Glycosyl hydrolase family 32 N-terminal" evidence="7">
    <location>
        <begin position="26"/>
        <end position="329"/>
    </location>
</feature>
<dbReference type="InterPro" id="IPR013320">
    <property type="entry name" value="ConA-like_dom_sf"/>
</dbReference>
<accession>A0ABN0W587</accession>